<comment type="similarity">
    <text evidence="2">Belongs to the FAD-dependent oxidoreductase family.</text>
</comment>
<dbReference type="Gene3D" id="3.50.50.60">
    <property type="entry name" value="FAD/NAD(P)-binding domain"/>
    <property type="match status" value="2"/>
</dbReference>
<evidence type="ECO:0000256" key="8">
    <source>
        <dbReference type="ARBA" id="ARBA00023004"/>
    </source>
</evidence>
<evidence type="ECO:0000256" key="9">
    <source>
        <dbReference type="ARBA" id="ARBA00023014"/>
    </source>
</evidence>
<evidence type="ECO:0000256" key="5">
    <source>
        <dbReference type="ARBA" id="ARBA00022723"/>
    </source>
</evidence>
<dbReference type="Pfam" id="PF00355">
    <property type="entry name" value="Rieske"/>
    <property type="match status" value="1"/>
</dbReference>
<keyword evidence="3" id="KW-0285">Flavoprotein</keyword>
<dbReference type="Pfam" id="PF07992">
    <property type="entry name" value="Pyr_redox_2"/>
    <property type="match status" value="1"/>
</dbReference>
<evidence type="ECO:0000259" key="11">
    <source>
        <dbReference type="PROSITE" id="PS51296"/>
    </source>
</evidence>
<dbReference type="GO" id="GO:0005737">
    <property type="term" value="C:cytoplasm"/>
    <property type="evidence" value="ECO:0007669"/>
    <property type="project" value="TreeGrafter"/>
</dbReference>
<dbReference type="InterPro" id="IPR036188">
    <property type="entry name" value="FAD/NAD-bd_sf"/>
</dbReference>
<dbReference type="GO" id="GO:0046872">
    <property type="term" value="F:metal ion binding"/>
    <property type="evidence" value="ECO:0007669"/>
    <property type="project" value="UniProtKB-KW"/>
</dbReference>
<dbReference type="PRINTS" id="PR00469">
    <property type="entry name" value="PNDRDTASEII"/>
</dbReference>
<sequence length="595" mass="65229">MFINRCRSTTITALRFTQGLVVNRQLRKMGNSESRSYSPNQQCSSSKNDPRHGTISRTDSQVEYVEAIVCQSTDLKENEMKVFDIADHGKVLLVKQKGEFSAVGPKCTHYGAPLNTGALGDGRVRCPWHGACFNLKTGDIEDFPGFDSLPCHQVTVTDKGDVKVRAKLADLKSNKRVKDIVIASPCDNSTVVVVGGGPSGATCVETLRSEGFKGRITLVCKEKYLPYDRVKVSKIGTATDIEKLQARNQQYYEEANIEVLKGVEAMKVNTEERIVELSDGNKLTYSALYLATGSKPRVPVIPGIELSNIFTVRNFDDAMNILNQLGSDKEKDVVVLGLSFIGLEVASSCVSKAKSMTVIGKDTAPLGQIFGTDIGKSLQTLFENNNVKFHFQTTVVKCNGENGVLKSVELENGEILPADMLVLGIGTTYYTDFIKDSGINLLPNGAVIVNDKLETNIKNVYAGGDIAHAPVFANNNDHMSIGHIGLSQYHGLVAAKNILKRETPLHTVPYFWTMLFGKSIRYAGCGRPASSLIEGNVAELKFVIFFFDKSDKVISVASCMRDPVVSQFAELLHQGKSIYKKDLESDFFAWTTTIN</sequence>
<keyword evidence="6" id="KW-0274">FAD</keyword>
<keyword evidence="7" id="KW-0560">Oxidoreductase</keyword>
<dbReference type="GO" id="GO:0016651">
    <property type="term" value="F:oxidoreductase activity, acting on NAD(P)H"/>
    <property type="evidence" value="ECO:0007669"/>
    <property type="project" value="TreeGrafter"/>
</dbReference>
<dbReference type="PANTHER" id="PTHR43557:SF2">
    <property type="entry name" value="RIESKE DOMAIN-CONTAINING PROTEIN-RELATED"/>
    <property type="match status" value="1"/>
</dbReference>
<dbReference type="InterPro" id="IPR017941">
    <property type="entry name" value="Rieske_2Fe-2S"/>
</dbReference>
<feature type="region of interest" description="Disordered" evidence="10">
    <location>
        <begin position="30"/>
        <end position="57"/>
    </location>
</feature>
<dbReference type="Gene3D" id="2.102.10.10">
    <property type="entry name" value="Rieske [2Fe-2S] iron-sulphur domain"/>
    <property type="match status" value="1"/>
</dbReference>
<feature type="compositionally biased region" description="Polar residues" evidence="10">
    <location>
        <begin position="31"/>
        <end position="47"/>
    </location>
</feature>
<evidence type="ECO:0000256" key="3">
    <source>
        <dbReference type="ARBA" id="ARBA00022630"/>
    </source>
</evidence>
<feature type="domain" description="Rieske" evidence="11">
    <location>
        <begin position="67"/>
        <end position="163"/>
    </location>
</feature>
<evidence type="ECO:0000256" key="4">
    <source>
        <dbReference type="ARBA" id="ARBA00022714"/>
    </source>
</evidence>
<dbReference type="GO" id="GO:0051537">
    <property type="term" value="F:2 iron, 2 sulfur cluster binding"/>
    <property type="evidence" value="ECO:0007669"/>
    <property type="project" value="UniProtKB-KW"/>
</dbReference>
<evidence type="ECO:0000256" key="6">
    <source>
        <dbReference type="ARBA" id="ARBA00022827"/>
    </source>
</evidence>
<dbReference type="InterPro" id="IPR036922">
    <property type="entry name" value="Rieske_2Fe-2S_sf"/>
</dbReference>
<dbReference type="PANTHER" id="PTHR43557">
    <property type="entry name" value="APOPTOSIS-INDUCING FACTOR 1"/>
    <property type="match status" value="1"/>
</dbReference>
<dbReference type="InterPro" id="IPR023753">
    <property type="entry name" value="FAD/NAD-binding_dom"/>
</dbReference>
<gene>
    <name evidence="12" type="ORF">PIBRA_LOCUS4932</name>
</gene>
<evidence type="ECO:0000313" key="13">
    <source>
        <dbReference type="Proteomes" id="UP001152562"/>
    </source>
</evidence>
<dbReference type="SUPFAM" id="SSF50022">
    <property type="entry name" value="ISP domain"/>
    <property type="match status" value="1"/>
</dbReference>
<reference evidence="12" key="1">
    <citation type="submission" date="2022-05" db="EMBL/GenBank/DDBJ databases">
        <authorList>
            <person name="Okamura Y."/>
        </authorList>
    </citation>
    <scope>NUCLEOTIDE SEQUENCE</scope>
</reference>
<dbReference type="PROSITE" id="PS51296">
    <property type="entry name" value="RIESKE"/>
    <property type="match status" value="1"/>
</dbReference>
<dbReference type="SUPFAM" id="SSF55424">
    <property type="entry name" value="FAD/NAD-linked reductases, dimerisation (C-terminal) domain"/>
    <property type="match status" value="1"/>
</dbReference>
<name>A0A9P0XAL6_PIEBR</name>
<keyword evidence="4" id="KW-0001">2Fe-2S</keyword>
<evidence type="ECO:0000256" key="7">
    <source>
        <dbReference type="ARBA" id="ARBA00023002"/>
    </source>
</evidence>
<keyword evidence="8" id="KW-0408">Iron</keyword>
<dbReference type="PRINTS" id="PR00368">
    <property type="entry name" value="FADPNR"/>
</dbReference>
<dbReference type="InterPro" id="IPR016156">
    <property type="entry name" value="FAD/NAD-linked_Rdtase_dimer_sf"/>
</dbReference>
<dbReference type="EMBL" id="CALOZG010000005">
    <property type="protein sequence ID" value="CAH4027868.1"/>
    <property type="molecule type" value="Genomic_DNA"/>
</dbReference>
<dbReference type="Proteomes" id="UP001152562">
    <property type="component" value="Unassembled WGS sequence"/>
</dbReference>
<protein>
    <recommendedName>
        <fullName evidence="11">Rieske domain-containing protein</fullName>
    </recommendedName>
</protein>
<dbReference type="AlphaFoldDB" id="A0A9P0XAL6"/>
<accession>A0A9P0XAL6</accession>
<keyword evidence="13" id="KW-1185">Reference proteome</keyword>
<dbReference type="CDD" id="cd03478">
    <property type="entry name" value="Rieske_AIFL_N"/>
    <property type="match status" value="1"/>
</dbReference>
<evidence type="ECO:0000313" key="12">
    <source>
        <dbReference type="EMBL" id="CAH4027868.1"/>
    </source>
</evidence>
<dbReference type="OrthoDB" id="432169at2759"/>
<dbReference type="FunFam" id="2.102.10.10:FF:000003">
    <property type="entry name" value="apoptosis-inducing factor 3 isoform X2"/>
    <property type="match status" value="1"/>
</dbReference>
<organism evidence="12 13">
    <name type="scientific">Pieris brassicae</name>
    <name type="common">White butterfly</name>
    <name type="synonym">Large white butterfly</name>
    <dbReference type="NCBI Taxonomy" id="7116"/>
    <lineage>
        <taxon>Eukaryota</taxon>
        <taxon>Metazoa</taxon>
        <taxon>Ecdysozoa</taxon>
        <taxon>Arthropoda</taxon>
        <taxon>Hexapoda</taxon>
        <taxon>Insecta</taxon>
        <taxon>Pterygota</taxon>
        <taxon>Neoptera</taxon>
        <taxon>Endopterygota</taxon>
        <taxon>Lepidoptera</taxon>
        <taxon>Glossata</taxon>
        <taxon>Ditrysia</taxon>
        <taxon>Papilionoidea</taxon>
        <taxon>Pieridae</taxon>
        <taxon>Pierinae</taxon>
        <taxon>Pieris</taxon>
    </lineage>
</organism>
<evidence type="ECO:0000256" key="1">
    <source>
        <dbReference type="ARBA" id="ARBA00001974"/>
    </source>
</evidence>
<dbReference type="InterPro" id="IPR050446">
    <property type="entry name" value="FAD-oxidoreductase/Apoptosis"/>
</dbReference>
<dbReference type="SUPFAM" id="SSF51905">
    <property type="entry name" value="FAD/NAD(P)-binding domain"/>
    <property type="match status" value="1"/>
</dbReference>
<keyword evidence="9" id="KW-0411">Iron-sulfur</keyword>
<dbReference type="Gene3D" id="3.30.390.30">
    <property type="match status" value="1"/>
</dbReference>
<comment type="caution">
    <text evidence="12">The sequence shown here is derived from an EMBL/GenBank/DDBJ whole genome shotgun (WGS) entry which is preliminary data.</text>
</comment>
<evidence type="ECO:0000256" key="10">
    <source>
        <dbReference type="SAM" id="MobiDB-lite"/>
    </source>
</evidence>
<comment type="cofactor">
    <cofactor evidence="1">
        <name>FAD</name>
        <dbReference type="ChEBI" id="CHEBI:57692"/>
    </cofactor>
</comment>
<proteinExistence type="inferred from homology"/>
<keyword evidence="5" id="KW-0479">Metal-binding</keyword>
<evidence type="ECO:0000256" key="2">
    <source>
        <dbReference type="ARBA" id="ARBA00006442"/>
    </source>
</evidence>